<dbReference type="RefSeq" id="WP_047754355.1">
    <property type="nucleotide sequence ID" value="NZ_CAJUHA010000008.1"/>
</dbReference>
<accession>A0A0G2ZAU7</accession>
<evidence type="ECO:0000256" key="1">
    <source>
        <dbReference type="SAM" id="SignalP"/>
    </source>
</evidence>
<reference evidence="2 3" key="1">
    <citation type="submission" date="2015-04" db="EMBL/GenBank/DDBJ databases">
        <title>Complete Genome Sequence of Kosmotoga pacifica SLHLJ1.</title>
        <authorList>
            <person name="Jiang L.J."/>
            <person name="Shao Z.Z."/>
            <person name="Jebbar M."/>
        </authorList>
    </citation>
    <scope>NUCLEOTIDE SEQUENCE [LARGE SCALE GENOMIC DNA]</scope>
    <source>
        <strain evidence="2 3">SLHLJ1</strain>
    </source>
</reference>
<evidence type="ECO:0000313" key="2">
    <source>
        <dbReference type="EMBL" id="AKI97221.1"/>
    </source>
</evidence>
<evidence type="ECO:0000313" key="3">
    <source>
        <dbReference type="Proteomes" id="UP000035159"/>
    </source>
</evidence>
<feature type="signal peptide" evidence="1">
    <location>
        <begin position="1"/>
        <end position="19"/>
    </location>
</feature>
<protein>
    <recommendedName>
        <fullName evidence="4">DUF3352 domain-containing protein</fullName>
    </recommendedName>
</protein>
<keyword evidence="1" id="KW-0732">Signal</keyword>
<dbReference type="PATRIC" id="fig|1330330.3.peg.938"/>
<keyword evidence="3" id="KW-1185">Reference proteome</keyword>
<evidence type="ECO:0008006" key="4">
    <source>
        <dbReference type="Google" id="ProtNLM"/>
    </source>
</evidence>
<dbReference type="Proteomes" id="UP000035159">
    <property type="component" value="Chromosome"/>
</dbReference>
<sequence>MKKGLVFLLFLMLTITALAAIEDLVAKIPSIASNVILVEDLKGNYEKLKGTVLGDVLLNQLALEQIVAQYIEMAAYNNGQDPQTIYNALSGNLVAARWNSGNETNDILILGPIEEADSAKKAIETVLPQFLPENVTFNIATDGKYLYIGNVEEYSRVKKGYPIFELTKGLPGGFLYLVGDNEDFLHRGVLRFENGYLIGEGILTAKTEEAAEKLSAFFKNVSVEDMETSPRFSFVILSLKANSLADIESIFKDQLSLSIPAETIPTLSKEFLDKISHRLTGELMVDMDLDVDQLLNTLMNLQQGDIIENNATITSQQPIKLISRIGFDGSFDDLLSLMKEGGIEYTVEGNVAKTTQNMYIWVEDGYLVSSLANRAETNGWLQNMKPLTDNPLFTQLSQGMPDSHLFSLFIDAGAVLSVLMGTEIESGIAAFSWYSSDDKALKGKFVLK</sequence>
<dbReference type="KEGG" id="kpf:IX53_04665"/>
<dbReference type="OrthoDB" id="39918at2"/>
<proteinExistence type="predicted"/>
<dbReference type="AlphaFoldDB" id="A0A0G2ZAU7"/>
<dbReference type="EMBL" id="CP011232">
    <property type="protein sequence ID" value="AKI97221.1"/>
    <property type="molecule type" value="Genomic_DNA"/>
</dbReference>
<gene>
    <name evidence="2" type="ORF">IX53_04665</name>
</gene>
<dbReference type="STRING" id="1330330.IX53_04665"/>
<feature type="chain" id="PRO_5002550983" description="DUF3352 domain-containing protein" evidence="1">
    <location>
        <begin position="20"/>
        <end position="448"/>
    </location>
</feature>
<organism evidence="2 3">
    <name type="scientific">Kosmotoga pacifica</name>
    <dbReference type="NCBI Taxonomy" id="1330330"/>
    <lineage>
        <taxon>Bacteria</taxon>
        <taxon>Thermotogati</taxon>
        <taxon>Thermotogota</taxon>
        <taxon>Thermotogae</taxon>
        <taxon>Kosmotogales</taxon>
        <taxon>Kosmotogaceae</taxon>
        <taxon>Kosmotoga</taxon>
    </lineage>
</organism>
<name>A0A0G2ZAU7_9BACT</name>